<keyword evidence="1" id="KW-0328">Glycosyltransferase</keyword>
<dbReference type="AlphaFoldDB" id="A0A1G2CHT3"/>
<evidence type="ECO:0000313" key="4">
    <source>
        <dbReference type="EMBL" id="OGZ00772.1"/>
    </source>
</evidence>
<accession>A0A1G2CHT3</accession>
<evidence type="ECO:0000256" key="2">
    <source>
        <dbReference type="ARBA" id="ARBA00022679"/>
    </source>
</evidence>
<dbReference type="Pfam" id="PF04041">
    <property type="entry name" value="Glyco_hydro_130"/>
    <property type="match status" value="1"/>
</dbReference>
<evidence type="ECO:0008006" key="6">
    <source>
        <dbReference type="Google" id="ProtNLM"/>
    </source>
</evidence>
<dbReference type="PIRSF" id="PIRSF016202">
    <property type="entry name" value="PH1107"/>
    <property type="match status" value="1"/>
</dbReference>
<gene>
    <name evidence="4" type="ORF">A3A43_02745</name>
</gene>
<dbReference type="SUPFAM" id="SSF75005">
    <property type="entry name" value="Arabinanase/levansucrase/invertase"/>
    <property type="match status" value="1"/>
</dbReference>
<reference evidence="4 5" key="1">
    <citation type="journal article" date="2016" name="Nat. Commun.">
        <title>Thousands of microbial genomes shed light on interconnected biogeochemical processes in an aquifer system.</title>
        <authorList>
            <person name="Anantharaman K."/>
            <person name="Brown C.T."/>
            <person name="Hug L.A."/>
            <person name="Sharon I."/>
            <person name="Castelle C.J."/>
            <person name="Probst A.J."/>
            <person name="Thomas B.C."/>
            <person name="Singh A."/>
            <person name="Wilkins M.J."/>
            <person name="Karaoz U."/>
            <person name="Brodie E.L."/>
            <person name="Williams K.H."/>
            <person name="Hubbard S.S."/>
            <person name="Banfield J.F."/>
        </authorList>
    </citation>
    <scope>NUCLEOTIDE SEQUENCE [LARGE SCALE GENOMIC DNA]</scope>
</reference>
<dbReference type="Proteomes" id="UP000178495">
    <property type="component" value="Unassembled WGS sequence"/>
</dbReference>
<dbReference type="Gene3D" id="2.115.10.20">
    <property type="entry name" value="Glycosyl hydrolase domain, family 43"/>
    <property type="match status" value="1"/>
</dbReference>
<comment type="caution">
    <text evidence="4">The sequence shown here is derived from an EMBL/GenBank/DDBJ whole genome shotgun (WGS) entry which is preliminary data.</text>
</comment>
<evidence type="ECO:0000313" key="5">
    <source>
        <dbReference type="Proteomes" id="UP000178495"/>
    </source>
</evidence>
<sequence length="319" mass="36423">MKLQRFRGNPVLTASKKNKWEAAQVFNPSVVYENGVFHMLYRAVASGPKPFWGGFSSIGYASSKDGVHFKRSRRPLIKPEYPWEKFACEDPRITKLGNIYYIFYTTVTRDSATQKIKARIGLATTKNFKTIHKHGVVGPDFWSKAGMIFPEKIRGKILMLFTAFVDSPRSSIVYAAFKSEKELLRPGKEYWKRFLKTYRKQRILFSSLKYRRGPEAGASPIKTKKGWLLIYCGPAKKEKVWPIHAALLDLKDPTRVLAYTKNPILKPEEKYELEGAVDNVTFPEGAVIVKDKLYVYYGAADKSICLATCTLSDLLRALR</sequence>
<keyword evidence="2" id="KW-0808">Transferase</keyword>
<dbReference type="InterPro" id="IPR007184">
    <property type="entry name" value="Mannoside_phosphorylase"/>
</dbReference>
<proteinExistence type="inferred from homology"/>
<dbReference type="CDD" id="cd18611">
    <property type="entry name" value="GH130"/>
    <property type="match status" value="1"/>
</dbReference>
<dbReference type="InterPro" id="IPR023296">
    <property type="entry name" value="Glyco_hydro_beta-prop_sf"/>
</dbReference>
<organism evidence="4 5">
    <name type="scientific">Candidatus Liptonbacteria bacterium RIFCSPLOWO2_01_FULL_56_20</name>
    <dbReference type="NCBI Taxonomy" id="1798652"/>
    <lineage>
        <taxon>Bacteria</taxon>
        <taxon>Candidatus Liptoniibacteriota</taxon>
    </lineage>
</organism>
<dbReference type="PANTHER" id="PTHR34106">
    <property type="entry name" value="GLYCOSIDASE"/>
    <property type="match status" value="1"/>
</dbReference>
<dbReference type="GO" id="GO:0016757">
    <property type="term" value="F:glycosyltransferase activity"/>
    <property type="evidence" value="ECO:0007669"/>
    <property type="project" value="UniProtKB-KW"/>
</dbReference>
<evidence type="ECO:0000256" key="3">
    <source>
        <dbReference type="ARBA" id="ARBA00024356"/>
    </source>
</evidence>
<dbReference type="STRING" id="1798652.A3A43_02745"/>
<comment type="similarity">
    <text evidence="3">Belongs to the glycosyl hydrolase 130 family.</text>
</comment>
<dbReference type="PANTHER" id="PTHR34106:SF5">
    <property type="entry name" value="GLYCOSIDASE"/>
    <property type="match status" value="1"/>
</dbReference>
<protein>
    <recommendedName>
        <fullName evidence="6">Glycosidase</fullName>
    </recommendedName>
</protein>
<dbReference type="EMBL" id="MHLC01000027">
    <property type="protein sequence ID" value="OGZ00772.1"/>
    <property type="molecule type" value="Genomic_DNA"/>
</dbReference>
<name>A0A1G2CHT3_9BACT</name>
<evidence type="ECO:0000256" key="1">
    <source>
        <dbReference type="ARBA" id="ARBA00022676"/>
    </source>
</evidence>